<evidence type="ECO:0000313" key="4">
    <source>
        <dbReference type="EMBL" id="KAF4236539.1"/>
    </source>
</evidence>
<dbReference type="OrthoDB" id="10254258at2759"/>
<dbReference type="GO" id="GO:0005737">
    <property type="term" value="C:cytoplasm"/>
    <property type="evidence" value="ECO:0007669"/>
    <property type="project" value="TreeGrafter"/>
</dbReference>
<dbReference type="Proteomes" id="UP000653565">
    <property type="component" value="Unassembled WGS sequence"/>
</dbReference>
<dbReference type="Gene3D" id="1.10.3210.10">
    <property type="entry name" value="Hypothetical protein af1432"/>
    <property type="match status" value="1"/>
</dbReference>
<dbReference type="PANTHER" id="PTHR11845:SF13">
    <property type="entry name" value="5'-DEOXYNUCLEOTIDASE HDDC2"/>
    <property type="match status" value="1"/>
</dbReference>
<protein>
    <recommendedName>
        <fullName evidence="3">HD domain-containing protein</fullName>
    </recommendedName>
</protein>
<evidence type="ECO:0000256" key="2">
    <source>
        <dbReference type="ARBA" id="ARBA00022801"/>
    </source>
</evidence>
<dbReference type="GO" id="GO:0002953">
    <property type="term" value="F:5'-deoxynucleotidase activity"/>
    <property type="evidence" value="ECO:0007669"/>
    <property type="project" value="InterPro"/>
</dbReference>
<dbReference type="SUPFAM" id="SSF109604">
    <property type="entry name" value="HD-domain/PDEase-like"/>
    <property type="match status" value="1"/>
</dbReference>
<reference evidence="4" key="1">
    <citation type="journal article" date="2020" name="bioRxiv">
        <title>Genomic and phenotypic heterogeneity of clinical isolates of the human pathogens Aspergillus fumigatus, Aspergillus lentulus and Aspergillus fumigatiaffinis.</title>
        <authorList>
            <person name="dos Santos R.A.C."/>
            <person name="Steenwyk J.L."/>
            <person name="Rivero-Menendez O."/>
            <person name="Mead M.E."/>
            <person name="Silva L.P."/>
            <person name="Bastos R.W."/>
            <person name="Alastruey-Izquierdo A."/>
            <person name="Goldman G.H."/>
            <person name="Rokas A."/>
        </authorList>
    </citation>
    <scope>NUCLEOTIDE SEQUENCE</scope>
    <source>
        <strain evidence="4">CNM-CM6805</strain>
    </source>
</reference>
<dbReference type="Pfam" id="PF13023">
    <property type="entry name" value="HD_3"/>
    <property type="match status" value="1"/>
</dbReference>
<accession>A0A8H4H728</accession>
<organism evidence="4 5">
    <name type="scientific">Aspergillus fumigatiaffinis</name>
    <dbReference type="NCBI Taxonomy" id="340414"/>
    <lineage>
        <taxon>Eukaryota</taxon>
        <taxon>Fungi</taxon>
        <taxon>Dikarya</taxon>
        <taxon>Ascomycota</taxon>
        <taxon>Pezizomycotina</taxon>
        <taxon>Eurotiomycetes</taxon>
        <taxon>Eurotiomycetidae</taxon>
        <taxon>Eurotiales</taxon>
        <taxon>Aspergillaceae</taxon>
        <taxon>Aspergillus</taxon>
        <taxon>Aspergillus subgen. Fumigati</taxon>
    </lineage>
</organism>
<name>A0A8H4H728_9EURO</name>
<gene>
    <name evidence="4" type="ORF">CNMCM6805_007467</name>
</gene>
<keyword evidence="1" id="KW-0479">Metal-binding</keyword>
<evidence type="ECO:0000259" key="3">
    <source>
        <dbReference type="Pfam" id="PF13023"/>
    </source>
</evidence>
<dbReference type="EMBL" id="JAAAPX010000051">
    <property type="protein sequence ID" value="KAF4236539.1"/>
    <property type="molecule type" value="Genomic_DNA"/>
</dbReference>
<dbReference type="GO" id="GO:0046872">
    <property type="term" value="F:metal ion binding"/>
    <property type="evidence" value="ECO:0007669"/>
    <property type="project" value="UniProtKB-KW"/>
</dbReference>
<feature type="domain" description="HD" evidence="3">
    <location>
        <begin position="1"/>
        <end position="101"/>
    </location>
</feature>
<keyword evidence="5" id="KW-1185">Reference proteome</keyword>
<comment type="caution">
    <text evidence="4">The sequence shown here is derived from an EMBL/GenBank/DDBJ whole genome shotgun (WGS) entry which is preliminary data.</text>
</comment>
<dbReference type="InterPro" id="IPR039356">
    <property type="entry name" value="YfbR/HDDC2"/>
</dbReference>
<evidence type="ECO:0000313" key="5">
    <source>
        <dbReference type="Proteomes" id="UP000653565"/>
    </source>
</evidence>
<dbReference type="InterPro" id="IPR006674">
    <property type="entry name" value="HD_domain"/>
</dbReference>
<keyword evidence="2" id="KW-0378">Hydrolase</keyword>
<evidence type="ECO:0000256" key="1">
    <source>
        <dbReference type="ARBA" id="ARBA00022723"/>
    </source>
</evidence>
<dbReference type="AlphaFoldDB" id="A0A8H4H728"/>
<reference evidence="4" key="2">
    <citation type="submission" date="2020-04" db="EMBL/GenBank/DDBJ databases">
        <authorList>
            <person name="Santos R.A.C."/>
            <person name="Steenwyk J.L."/>
            <person name="Rivero-Menendez O."/>
            <person name="Mead M.E."/>
            <person name="Silva L.P."/>
            <person name="Bastos R.W."/>
            <person name="Alastruey-Izquierdo A."/>
            <person name="Goldman G.H."/>
            <person name="Rokas A."/>
        </authorList>
    </citation>
    <scope>NUCLEOTIDE SEQUENCE</scope>
    <source>
        <strain evidence="4">CNM-CM6805</strain>
    </source>
</reference>
<proteinExistence type="predicted"/>
<sequence>MALVHDMAERLDGDITPLHKDIIQAEKSRREEATMGYIAQLLPGVTDINNTFTTLFREYEENQTLEAQLVHDIDKLEMVLHMFEYERCHQRDLSEFYHVMHSIRLPEMRDWGLMMMKEREAFRAAASKGETEHDPAKM</sequence>
<dbReference type="PANTHER" id="PTHR11845">
    <property type="entry name" value="5'-DEOXYNUCLEOTIDASE HDDC2"/>
    <property type="match status" value="1"/>
</dbReference>